<dbReference type="SUPFAM" id="SSF46689">
    <property type="entry name" value="Homeodomain-like"/>
    <property type="match status" value="1"/>
</dbReference>
<feature type="domain" description="HTH tetR-type" evidence="3">
    <location>
        <begin position="1"/>
        <end position="37"/>
    </location>
</feature>
<comment type="caution">
    <text evidence="2">Lacks conserved residue(s) required for the propagation of feature annotation.</text>
</comment>
<dbReference type="InterPro" id="IPR001647">
    <property type="entry name" value="HTH_TetR"/>
</dbReference>
<accession>A0A1I4ZRP3</accession>
<dbReference type="Gene3D" id="1.10.357.10">
    <property type="entry name" value="Tetracycline Repressor, domain 2"/>
    <property type="match status" value="1"/>
</dbReference>
<protein>
    <submittedName>
        <fullName evidence="4">Transcriptional regulator, TetR family</fullName>
    </submittedName>
</protein>
<gene>
    <name evidence="4" type="ORF">SAMN05660413_01462</name>
</gene>
<evidence type="ECO:0000256" key="2">
    <source>
        <dbReference type="PROSITE-ProRule" id="PRU00335"/>
    </source>
</evidence>
<proteinExistence type="predicted"/>
<dbReference type="Pfam" id="PF00440">
    <property type="entry name" value="TetR_N"/>
    <property type="match status" value="1"/>
</dbReference>
<dbReference type="GO" id="GO:0003677">
    <property type="term" value="F:DNA binding"/>
    <property type="evidence" value="ECO:0007669"/>
    <property type="project" value="UniProtKB-UniRule"/>
</dbReference>
<evidence type="ECO:0000259" key="3">
    <source>
        <dbReference type="PROSITE" id="PS50977"/>
    </source>
</evidence>
<evidence type="ECO:0000313" key="5">
    <source>
        <dbReference type="Proteomes" id="UP000199153"/>
    </source>
</evidence>
<name>A0A1I4ZRP3_9FLAO</name>
<dbReference type="InterPro" id="IPR009057">
    <property type="entry name" value="Homeodomain-like_sf"/>
</dbReference>
<dbReference type="PROSITE" id="PS50977">
    <property type="entry name" value="HTH_TETR_2"/>
    <property type="match status" value="1"/>
</dbReference>
<evidence type="ECO:0000313" key="4">
    <source>
        <dbReference type="EMBL" id="SFN52828.1"/>
    </source>
</evidence>
<dbReference type="Gene3D" id="1.10.10.60">
    <property type="entry name" value="Homeodomain-like"/>
    <property type="match status" value="1"/>
</dbReference>
<reference evidence="4 5" key="1">
    <citation type="submission" date="2016-10" db="EMBL/GenBank/DDBJ databases">
        <authorList>
            <person name="de Groot N.N."/>
        </authorList>
    </citation>
    <scope>NUCLEOTIDE SEQUENCE [LARGE SCALE GENOMIC DNA]</scope>
    <source>
        <strain evidence="4 5">DSM 17794</strain>
    </source>
</reference>
<sequence length="183" mass="21496">MDDIANEMAISKKTIYAHFDTKTKLVQAVTNHLFENIDQGIKDIRAKKMNPIEEIYEIKSFSMKYLKDEKTSPQYQLQKYYPKIYKSISSRQYELVQCCVIENLECGITTGHYRSDIPISFISRIHFTGMMGLKDKDLFPTEEYSNAKLMEYFVEYHIRAISTPKGLKTLQEFLNKRKNINHA</sequence>
<dbReference type="STRING" id="287099.SAMN05660413_01462"/>
<evidence type="ECO:0000256" key="1">
    <source>
        <dbReference type="ARBA" id="ARBA00023125"/>
    </source>
</evidence>
<dbReference type="EMBL" id="FOVL01000007">
    <property type="protein sequence ID" value="SFN52828.1"/>
    <property type="molecule type" value="Genomic_DNA"/>
</dbReference>
<dbReference type="AlphaFoldDB" id="A0A1I4ZRP3"/>
<keyword evidence="1 2" id="KW-0238">DNA-binding</keyword>
<dbReference type="Proteomes" id="UP000199153">
    <property type="component" value="Unassembled WGS sequence"/>
</dbReference>
<organism evidence="4 5">
    <name type="scientific">Salegentibacter flavus</name>
    <dbReference type="NCBI Taxonomy" id="287099"/>
    <lineage>
        <taxon>Bacteria</taxon>
        <taxon>Pseudomonadati</taxon>
        <taxon>Bacteroidota</taxon>
        <taxon>Flavobacteriia</taxon>
        <taxon>Flavobacteriales</taxon>
        <taxon>Flavobacteriaceae</taxon>
        <taxon>Salegentibacter</taxon>
    </lineage>
</organism>
<keyword evidence="5" id="KW-1185">Reference proteome</keyword>